<reference evidence="1 2" key="1">
    <citation type="submission" date="2020-08" db="EMBL/GenBank/DDBJ databases">
        <title>Functional genomics of gut bacteria from endangered species of beetles.</title>
        <authorList>
            <person name="Carlos-Shanley C."/>
        </authorList>
    </citation>
    <scope>NUCLEOTIDE SEQUENCE [LARGE SCALE GENOMIC DNA]</scope>
    <source>
        <strain evidence="1 2">S00070</strain>
    </source>
</reference>
<name>A0A841EQ54_9BACT</name>
<organism evidence="1 2">
    <name type="scientific">Arcicella rosea</name>
    <dbReference type="NCBI Taxonomy" id="502909"/>
    <lineage>
        <taxon>Bacteria</taxon>
        <taxon>Pseudomonadati</taxon>
        <taxon>Bacteroidota</taxon>
        <taxon>Cytophagia</taxon>
        <taxon>Cytophagales</taxon>
        <taxon>Flectobacillaceae</taxon>
        <taxon>Arcicella</taxon>
    </lineage>
</organism>
<proteinExistence type="predicted"/>
<accession>A0A841EQ54</accession>
<dbReference type="Proteomes" id="UP000524404">
    <property type="component" value="Unassembled WGS sequence"/>
</dbReference>
<gene>
    <name evidence="1" type="ORF">HNP25_003717</name>
</gene>
<protein>
    <submittedName>
        <fullName evidence="1">Uncharacterized protein</fullName>
    </submittedName>
</protein>
<keyword evidence="2" id="KW-1185">Reference proteome</keyword>
<dbReference type="RefSeq" id="WP_184136507.1">
    <property type="nucleotide sequence ID" value="NZ_JACHKT010000034.1"/>
</dbReference>
<dbReference type="AlphaFoldDB" id="A0A841EQ54"/>
<sequence length="157" mass="17155">MSIQNKISAVLPEAEKTAALASLEEVKTHLPFLISTPTDQSPRRTMGPASVEYVGLCLEGAKKYPDKMTGDFDTPEFERDVNLIGQLWSVRIALADLLARVDDTMNAASSDAMVTSDKVYGLLKSAAKEDGAIKELVARIALRYKAQSRPKKKPTTE</sequence>
<evidence type="ECO:0000313" key="1">
    <source>
        <dbReference type="EMBL" id="MBB6005046.1"/>
    </source>
</evidence>
<evidence type="ECO:0000313" key="2">
    <source>
        <dbReference type="Proteomes" id="UP000524404"/>
    </source>
</evidence>
<comment type="caution">
    <text evidence="1">The sequence shown here is derived from an EMBL/GenBank/DDBJ whole genome shotgun (WGS) entry which is preliminary data.</text>
</comment>
<dbReference type="EMBL" id="JACHKT010000034">
    <property type="protein sequence ID" value="MBB6005046.1"/>
    <property type="molecule type" value="Genomic_DNA"/>
</dbReference>